<name>A0A6C0IAV1_9ZZZZ</name>
<keyword evidence="1" id="KW-0812">Transmembrane</keyword>
<keyword evidence="1" id="KW-0472">Membrane</keyword>
<proteinExistence type="predicted"/>
<evidence type="ECO:0000256" key="1">
    <source>
        <dbReference type="SAM" id="Phobius"/>
    </source>
</evidence>
<evidence type="ECO:0000313" key="2">
    <source>
        <dbReference type="EMBL" id="QHT89730.1"/>
    </source>
</evidence>
<feature type="transmembrane region" description="Helical" evidence="1">
    <location>
        <begin position="20"/>
        <end position="39"/>
    </location>
</feature>
<dbReference type="EMBL" id="MN740152">
    <property type="protein sequence ID" value="QHT89730.1"/>
    <property type="molecule type" value="Genomic_DNA"/>
</dbReference>
<keyword evidence="1" id="KW-1133">Transmembrane helix</keyword>
<sequence>MEVQSRLSAIKTTLFSEPTTLIVTFIIVVIVIVGLYLIASKLSTLSSKPTVDAITAARLQVLNKRLEPLQGTQKSIYTTSLPDNQNLLINYQVASCRLAGYLGPLQDGVYKEEDAVRLALAAGNRLFVLEISALEENPTEPLLVARDSGGYKRALNDGSIKKVCSALASTGCAGYIPDPLIVVLYFHDAPSVTKNPSGYIEYLSKVAKALQPLIPHHLGLTSVGNFTRQGMESSLFSYSSDFYKNKVIIMTNANTTYFKDPTQIGINRKIPQNQDLDFFVHARIYKQASGGDLGITEIAPAGRSPRAIITDDAYFLTTPPDRIGETINLTRNTFTIVMKKDPTYLPSVEQATLLLSTYGVSCIATDPFNDSGKGLLKEFNKNLFIAKPITLRFTKTAPIVPSVPNPALDARGGNLVAPSL</sequence>
<protein>
    <recommendedName>
        <fullName evidence="3">PI-PLC Y-box domain-containing protein</fullName>
    </recommendedName>
</protein>
<accession>A0A6C0IAV1</accession>
<dbReference type="AlphaFoldDB" id="A0A6C0IAV1"/>
<reference evidence="2" key="1">
    <citation type="journal article" date="2020" name="Nature">
        <title>Giant virus diversity and host interactions through global metagenomics.</title>
        <authorList>
            <person name="Schulz F."/>
            <person name="Roux S."/>
            <person name="Paez-Espino D."/>
            <person name="Jungbluth S."/>
            <person name="Walsh D.A."/>
            <person name="Denef V.J."/>
            <person name="McMahon K.D."/>
            <person name="Konstantinidis K.T."/>
            <person name="Eloe-Fadrosh E.A."/>
            <person name="Kyrpides N.C."/>
            <person name="Woyke T."/>
        </authorList>
    </citation>
    <scope>NUCLEOTIDE SEQUENCE</scope>
    <source>
        <strain evidence="2">GVMAG-M-3300023184-62</strain>
    </source>
</reference>
<organism evidence="2">
    <name type="scientific">viral metagenome</name>
    <dbReference type="NCBI Taxonomy" id="1070528"/>
    <lineage>
        <taxon>unclassified sequences</taxon>
        <taxon>metagenomes</taxon>
        <taxon>organismal metagenomes</taxon>
    </lineage>
</organism>
<evidence type="ECO:0008006" key="3">
    <source>
        <dbReference type="Google" id="ProtNLM"/>
    </source>
</evidence>